<dbReference type="PANTHER" id="PTHR34315:SF2">
    <property type="entry name" value="ANCHORED DIOXYGENASE, PUTATIVE (AFU_ORTHOLOGUE AFUA_3G01800)-RELATED"/>
    <property type="match status" value="1"/>
</dbReference>
<feature type="chain" id="PRO_5041469636" evidence="1">
    <location>
        <begin position="22"/>
        <end position="370"/>
    </location>
</feature>
<feature type="signal peptide" evidence="1">
    <location>
        <begin position="1"/>
        <end position="21"/>
    </location>
</feature>
<dbReference type="CDD" id="cd03457">
    <property type="entry name" value="intradiol_dioxygenase_like"/>
    <property type="match status" value="1"/>
</dbReference>
<evidence type="ECO:0000256" key="1">
    <source>
        <dbReference type="SAM" id="SignalP"/>
    </source>
</evidence>
<gene>
    <name evidence="3" type="ORF">B0T18DRAFT_333820</name>
</gene>
<dbReference type="GO" id="GO:0016702">
    <property type="term" value="F:oxidoreductase activity, acting on single donors with incorporation of molecular oxygen, incorporation of two atoms of oxygen"/>
    <property type="evidence" value="ECO:0007669"/>
    <property type="project" value="InterPro"/>
</dbReference>
<evidence type="ECO:0000313" key="3">
    <source>
        <dbReference type="EMBL" id="KAK0737960.1"/>
    </source>
</evidence>
<dbReference type="InterPro" id="IPR015889">
    <property type="entry name" value="Intradiol_dOase_core"/>
</dbReference>
<evidence type="ECO:0000313" key="4">
    <source>
        <dbReference type="Proteomes" id="UP001172155"/>
    </source>
</evidence>
<dbReference type="Gene3D" id="2.60.130.10">
    <property type="entry name" value="Aromatic compound dioxygenase"/>
    <property type="match status" value="1"/>
</dbReference>
<dbReference type="InterPro" id="IPR000627">
    <property type="entry name" value="Intradiol_dOase_C"/>
</dbReference>
<comment type="caution">
    <text evidence="3">The sequence shown here is derived from an EMBL/GenBank/DDBJ whole genome shotgun (WGS) entry which is preliminary data.</text>
</comment>
<organism evidence="3 4">
    <name type="scientific">Schizothecium vesticola</name>
    <dbReference type="NCBI Taxonomy" id="314040"/>
    <lineage>
        <taxon>Eukaryota</taxon>
        <taxon>Fungi</taxon>
        <taxon>Dikarya</taxon>
        <taxon>Ascomycota</taxon>
        <taxon>Pezizomycotina</taxon>
        <taxon>Sordariomycetes</taxon>
        <taxon>Sordariomycetidae</taxon>
        <taxon>Sordariales</taxon>
        <taxon>Schizotheciaceae</taxon>
        <taxon>Schizothecium</taxon>
    </lineage>
</organism>
<dbReference type="Proteomes" id="UP001172155">
    <property type="component" value="Unassembled WGS sequence"/>
</dbReference>
<dbReference type="SUPFAM" id="SSF49482">
    <property type="entry name" value="Aromatic compound dioxygenase"/>
    <property type="match status" value="1"/>
</dbReference>
<reference evidence="3" key="1">
    <citation type="submission" date="2023-06" db="EMBL/GenBank/DDBJ databases">
        <title>Genome-scale phylogeny and comparative genomics of the fungal order Sordariales.</title>
        <authorList>
            <consortium name="Lawrence Berkeley National Laboratory"/>
            <person name="Hensen N."/>
            <person name="Bonometti L."/>
            <person name="Westerberg I."/>
            <person name="Brannstrom I.O."/>
            <person name="Guillou S."/>
            <person name="Cros-Aarteil S."/>
            <person name="Calhoun S."/>
            <person name="Haridas S."/>
            <person name="Kuo A."/>
            <person name="Mondo S."/>
            <person name="Pangilinan J."/>
            <person name="Riley R."/>
            <person name="LaButti K."/>
            <person name="Andreopoulos B."/>
            <person name="Lipzen A."/>
            <person name="Chen C."/>
            <person name="Yanf M."/>
            <person name="Daum C."/>
            <person name="Ng V."/>
            <person name="Clum A."/>
            <person name="Steindorff A."/>
            <person name="Ohm R."/>
            <person name="Martin F."/>
            <person name="Silar P."/>
            <person name="Natvig D."/>
            <person name="Lalanne C."/>
            <person name="Gautier V."/>
            <person name="Ament-velasquez S.L."/>
            <person name="Kruys A."/>
            <person name="Hutchinson M.I."/>
            <person name="Powell A.J."/>
            <person name="Barry K."/>
            <person name="Miller A.N."/>
            <person name="Grigoriev I.V."/>
            <person name="Debuchy R."/>
            <person name="Gladieux P."/>
            <person name="Thoren M.H."/>
            <person name="Johannesson H."/>
        </authorList>
    </citation>
    <scope>NUCLEOTIDE SEQUENCE</scope>
    <source>
        <strain evidence="3">SMH3187-1</strain>
    </source>
</reference>
<dbReference type="EMBL" id="JAUKUD010000007">
    <property type="protein sequence ID" value="KAK0737960.1"/>
    <property type="molecule type" value="Genomic_DNA"/>
</dbReference>
<name>A0AA40EFI3_9PEZI</name>
<dbReference type="Pfam" id="PF00775">
    <property type="entry name" value="Dioxygenase_C"/>
    <property type="match status" value="1"/>
</dbReference>
<feature type="domain" description="Intradiol ring-cleavage dioxygenases" evidence="2">
    <location>
        <begin position="139"/>
        <end position="234"/>
    </location>
</feature>
<protein>
    <submittedName>
        <fullName evidence="3">GPI anchored dioxygenase</fullName>
    </submittedName>
</protein>
<dbReference type="AlphaFoldDB" id="A0AA40EFI3"/>
<keyword evidence="3" id="KW-0223">Dioxygenase</keyword>
<evidence type="ECO:0000259" key="2">
    <source>
        <dbReference type="Pfam" id="PF00775"/>
    </source>
</evidence>
<dbReference type="GO" id="GO:0008199">
    <property type="term" value="F:ferric iron binding"/>
    <property type="evidence" value="ECO:0007669"/>
    <property type="project" value="InterPro"/>
</dbReference>
<keyword evidence="3" id="KW-0560">Oxidoreductase</keyword>
<keyword evidence="4" id="KW-1185">Reference proteome</keyword>
<accession>A0AA40EFI3</accession>
<dbReference type="PANTHER" id="PTHR34315">
    <property type="match status" value="1"/>
</dbReference>
<sequence>MYSSLVLVGAVAATLLSHALAHPGERIDLEDALLAARVRHVFADVDSGELSKCGQDVESRHRGERVANRRMQTFQRLRQERGIQTDHPYIHRRDNAAFAKWSATSHDKTSTLKYTTDTPHADIFRANSTCILTPDNIIGPLYVQGEQIRTNIVEGHAGVPLHLEISFVNTQDCKSTPNLLIDIWQCNATGVYSGVSAAGQAGLKTTFLRGVQQTSTDGVVEFDTIFPGHYQGRATHIHISVHSGATVLPNNTYTGGTIHHVSQLFFDQLLINTIAQTAPYNTNRTPRTSNAADMYTGYSATAAYDPFPEYVLLDARDITKGIFMWIEIGFNQKADYGAYKTVAAYLGKDGGVDNKGFDLRKGITPPPTHG</sequence>
<keyword evidence="1" id="KW-0732">Signal</keyword>
<proteinExistence type="predicted"/>